<protein>
    <recommendedName>
        <fullName evidence="12">C4-dicarboxylate transporter/malic acid transport protein</fullName>
    </recommendedName>
</protein>
<feature type="transmembrane region" description="Helical" evidence="9">
    <location>
        <begin position="183"/>
        <end position="204"/>
    </location>
</feature>
<evidence type="ECO:0000256" key="2">
    <source>
        <dbReference type="ARBA" id="ARBA00008566"/>
    </source>
</evidence>
<dbReference type="GO" id="GO:0005886">
    <property type="term" value="C:plasma membrane"/>
    <property type="evidence" value="ECO:0007669"/>
    <property type="project" value="UniProtKB-SubCell"/>
</dbReference>
<keyword evidence="4" id="KW-1003">Cell membrane</keyword>
<dbReference type="STRING" id="278938.A0A4Z1JCX0"/>
<feature type="transmembrane region" description="Helical" evidence="9">
    <location>
        <begin position="248"/>
        <end position="268"/>
    </location>
</feature>
<dbReference type="InterPro" id="IPR004695">
    <property type="entry name" value="SLAC1/Mae1/Ssu1/TehA"/>
</dbReference>
<feature type="transmembrane region" description="Helical" evidence="9">
    <location>
        <begin position="60"/>
        <end position="78"/>
    </location>
</feature>
<feature type="transmembrane region" description="Helical" evidence="9">
    <location>
        <begin position="154"/>
        <end position="171"/>
    </location>
</feature>
<dbReference type="Pfam" id="PF03595">
    <property type="entry name" value="SLAC1"/>
    <property type="match status" value="2"/>
</dbReference>
<feature type="transmembrane region" description="Helical" evidence="9">
    <location>
        <begin position="331"/>
        <end position="352"/>
    </location>
</feature>
<evidence type="ECO:0000256" key="4">
    <source>
        <dbReference type="ARBA" id="ARBA00022475"/>
    </source>
</evidence>
<dbReference type="GO" id="GO:0000319">
    <property type="term" value="F:sulfite transmembrane transporter activity"/>
    <property type="evidence" value="ECO:0007669"/>
    <property type="project" value="TreeGrafter"/>
</dbReference>
<evidence type="ECO:0000256" key="3">
    <source>
        <dbReference type="ARBA" id="ARBA00022448"/>
    </source>
</evidence>
<reference evidence="10 11" key="1">
    <citation type="submission" date="2017-12" db="EMBL/GenBank/DDBJ databases">
        <title>Comparative genomics of Botrytis spp.</title>
        <authorList>
            <person name="Valero-Jimenez C.A."/>
            <person name="Tapia P."/>
            <person name="Veloso J."/>
            <person name="Silva-Moreno E."/>
            <person name="Staats M."/>
            <person name="Valdes J.H."/>
            <person name="Van Kan J.A.L."/>
        </authorList>
    </citation>
    <scope>NUCLEOTIDE SEQUENCE [LARGE SCALE GENOMIC DNA]</scope>
    <source>
        <strain evidence="10 11">Be9601</strain>
    </source>
</reference>
<gene>
    <name evidence="10" type="ORF">BELL_0582g00080</name>
</gene>
<name>A0A4Z1JCX0_9HELO</name>
<dbReference type="InterPro" id="IPR051629">
    <property type="entry name" value="Sulfite_efflux_TDT"/>
</dbReference>
<feature type="transmembrane region" description="Helical" evidence="9">
    <location>
        <begin position="358"/>
        <end position="382"/>
    </location>
</feature>
<comment type="caution">
    <text evidence="10">The sequence shown here is derived from an EMBL/GenBank/DDBJ whole genome shotgun (WGS) entry which is preliminary data.</text>
</comment>
<comment type="subcellular location">
    <subcellularLocation>
        <location evidence="1">Cell membrane</location>
        <topology evidence="1">Multi-pass membrane protein</topology>
    </subcellularLocation>
</comment>
<feature type="transmembrane region" description="Helical" evidence="9">
    <location>
        <begin position="210"/>
        <end position="236"/>
    </location>
</feature>
<feature type="transmembrane region" description="Helical" evidence="9">
    <location>
        <begin position="295"/>
        <end position="319"/>
    </location>
</feature>
<evidence type="ECO:0000256" key="5">
    <source>
        <dbReference type="ARBA" id="ARBA00022692"/>
    </source>
</evidence>
<dbReference type="Gene3D" id="1.50.10.150">
    <property type="entry name" value="Voltage-dependent anion channel"/>
    <property type="match status" value="2"/>
</dbReference>
<evidence type="ECO:0000256" key="9">
    <source>
        <dbReference type="SAM" id="Phobius"/>
    </source>
</evidence>
<keyword evidence="7 9" id="KW-0472">Membrane</keyword>
<dbReference type="InterPro" id="IPR038665">
    <property type="entry name" value="Voltage-dep_anion_channel_sf"/>
</dbReference>
<sequence length="440" mass="47539">MDPSGAGTCAQIARQDAIRKVDDGNTIPSSYESGGAKTFDPVDIEIAKQNTGWRKIVRNFTPSWFSVTMGTGIVSILLHNLPYNGAWLKYISIIIFVLNIVLFCTFLGISLCNDTASSAIAIPGNVPDGASNDYKYDCLCVCTGLGRMGGLFDAVVSVATCFYLPFVIMSLHKVELSTMTAAWLLPIVAPIVAAASGGIVASVLPNPEHALYTVLISYILFGTGFPLAMTILVIYFQRLTVYKIPPREVIVSVFLPLGPLGQGGFALMQLGKVSLTLFPQTNTLPAIPAPGPGPIFYTLGFLFALIMWGFGLLWLFFALASISRSRFPFNMGWWGFTFPLGVFTTSTVMIGAELPSRFFRVLGTVFSVLVTALWVMVAVGTVKRAFWGGLIFAPCLKDVEGAEREARIHFEGRGKKGDKESGDENGNGVVQRRTGIPSPV</sequence>
<organism evidence="10 11">
    <name type="scientific">Botrytis elliptica</name>
    <dbReference type="NCBI Taxonomy" id="278938"/>
    <lineage>
        <taxon>Eukaryota</taxon>
        <taxon>Fungi</taxon>
        <taxon>Dikarya</taxon>
        <taxon>Ascomycota</taxon>
        <taxon>Pezizomycotina</taxon>
        <taxon>Leotiomycetes</taxon>
        <taxon>Helotiales</taxon>
        <taxon>Sclerotiniaceae</taxon>
        <taxon>Botrytis</taxon>
    </lineage>
</organism>
<feature type="region of interest" description="Disordered" evidence="8">
    <location>
        <begin position="410"/>
        <end position="440"/>
    </location>
</feature>
<proteinExistence type="inferred from homology"/>
<evidence type="ECO:0000256" key="6">
    <source>
        <dbReference type="ARBA" id="ARBA00022989"/>
    </source>
</evidence>
<dbReference type="CDD" id="cd09318">
    <property type="entry name" value="TDT_SSU1"/>
    <property type="match status" value="1"/>
</dbReference>
<dbReference type="PANTHER" id="PTHR31686:SF1">
    <property type="entry name" value="SULFITE EFFLUX PUMP SSU1"/>
    <property type="match status" value="1"/>
</dbReference>
<evidence type="ECO:0008006" key="12">
    <source>
        <dbReference type="Google" id="ProtNLM"/>
    </source>
</evidence>
<comment type="similarity">
    <text evidence="2">Belongs to the tellurite-resistance/dicarboxylate transporter (TDT) family.</text>
</comment>
<feature type="transmembrane region" description="Helical" evidence="9">
    <location>
        <begin position="90"/>
        <end position="109"/>
    </location>
</feature>
<evidence type="ECO:0000256" key="8">
    <source>
        <dbReference type="SAM" id="MobiDB-lite"/>
    </source>
</evidence>
<dbReference type="EMBL" id="PQXM01000580">
    <property type="protein sequence ID" value="TGO71396.1"/>
    <property type="molecule type" value="Genomic_DNA"/>
</dbReference>
<keyword evidence="6 9" id="KW-1133">Transmembrane helix</keyword>
<evidence type="ECO:0000313" key="10">
    <source>
        <dbReference type="EMBL" id="TGO71396.1"/>
    </source>
</evidence>
<evidence type="ECO:0000256" key="7">
    <source>
        <dbReference type="ARBA" id="ARBA00023136"/>
    </source>
</evidence>
<dbReference type="PANTHER" id="PTHR31686">
    <property type="match status" value="1"/>
</dbReference>
<evidence type="ECO:0000313" key="11">
    <source>
        <dbReference type="Proteomes" id="UP000297229"/>
    </source>
</evidence>
<evidence type="ECO:0000256" key="1">
    <source>
        <dbReference type="ARBA" id="ARBA00004651"/>
    </source>
</evidence>
<keyword evidence="11" id="KW-1185">Reference proteome</keyword>
<accession>A0A4Z1JCX0</accession>
<keyword evidence="3" id="KW-0813">Transport</keyword>
<dbReference type="AlphaFoldDB" id="A0A4Z1JCX0"/>
<keyword evidence="5 9" id="KW-0812">Transmembrane</keyword>
<feature type="compositionally biased region" description="Basic and acidic residues" evidence="8">
    <location>
        <begin position="410"/>
        <end position="422"/>
    </location>
</feature>
<dbReference type="Proteomes" id="UP000297229">
    <property type="component" value="Unassembled WGS sequence"/>
</dbReference>